<dbReference type="AlphaFoldDB" id="A0A1X6N509"/>
<keyword evidence="1" id="KW-0812">Transmembrane</keyword>
<keyword evidence="1" id="KW-0472">Membrane</keyword>
<evidence type="ECO:0000313" key="2">
    <source>
        <dbReference type="EMBL" id="OSX63566.1"/>
    </source>
</evidence>
<dbReference type="STRING" id="670580.A0A1X6N509"/>
<sequence length="192" mass="21072">MPYKIYSSHFYAYINLLTVVKVAIVIYLEEEIIEQRFVGLVCDRIGRKAGLVFTISLIINGATLCTAAHGADGSPDGLSWFMTIARGVVGVGTCFGISAAGVAAFKLVQTNFGKRWTFIVAAIFGALGMIATYFFVPDMTGVDLGEEDAKIMQYPYENGWTWSCAAGLGSCVGDEHTQHREDFQIRKFPQFI</sequence>
<dbReference type="Proteomes" id="UP000194127">
    <property type="component" value="Unassembled WGS sequence"/>
</dbReference>
<feature type="transmembrane region" description="Helical" evidence="1">
    <location>
        <begin position="49"/>
        <end position="71"/>
    </location>
</feature>
<protein>
    <recommendedName>
        <fullName evidence="4">Major facilitator superfamily (MFS) profile domain-containing protein</fullName>
    </recommendedName>
</protein>
<evidence type="ECO:0000313" key="3">
    <source>
        <dbReference type="Proteomes" id="UP000194127"/>
    </source>
</evidence>
<keyword evidence="1" id="KW-1133">Transmembrane helix</keyword>
<feature type="transmembrane region" description="Helical" evidence="1">
    <location>
        <begin position="116"/>
        <end position="136"/>
    </location>
</feature>
<feature type="transmembrane region" description="Helical" evidence="1">
    <location>
        <begin position="83"/>
        <end position="104"/>
    </location>
</feature>
<organism evidence="2 3">
    <name type="scientific">Postia placenta MAD-698-R-SB12</name>
    <dbReference type="NCBI Taxonomy" id="670580"/>
    <lineage>
        <taxon>Eukaryota</taxon>
        <taxon>Fungi</taxon>
        <taxon>Dikarya</taxon>
        <taxon>Basidiomycota</taxon>
        <taxon>Agaricomycotina</taxon>
        <taxon>Agaricomycetes</taxon>
        <taxon>Polyporales</taxon>
        <taxon>Adustoporiaceae</taxon>
        <taxon>Rhodonia</taxon>
    </lineage>
</organism>
<name>A0A1X6N509_9APHY</name>
<keyword evidence="3" id="KW-1185">Reference proteome</keyword>
<evidence type="ECO:0008006" key="4">
    <source>
        <dbReference type="Google" id="ProtNLM"/>
    </source>
</evidence>
<dbReference type="RefSeq" id="XP_024340360.1">
    <property type="nucleotide sequence ID" value="XM_024485083.1"/>
</dbReference>
<dbReference type="EMBL" id="KZ110595">
    <property type="protein sequence ID" value="OSX63566.1"/>
    <property type="molecule type" value="Genomic_DNA"/>
</dbReference>
<reference evidence="2 3" key="1">
    <citation type="submission" date="2017-04" db="EMBL/GenBank/DDBJ databases">
        <title>Genome Sequence of the Model Brown-Rot Fungus Postia placenta SB12.</title>
        <authorList>
            <consortium name="DOE Joint Genome Institute"/>
            <person name="Gaskell J."/>
            <person name="Kersten P."/>
            <person name="Larrondo L.F."/>
            <person name="Canessa P."/>
            <person name="Martinez D."/>
            <person name="Hibbett D."/>
            <person name="Schmoll M."/>
            <person name="Kubicek C.P."/>
            <person name="Martinez A.T."/>
            <person name="Yadav J."/>
            <person name="Master E."/>
            <person name="Magnuson J.K."/>
            <person name="James T."/>
            <person name="Yaver D."/>
            <person name="Berka R."/>
            <person name="Labutti K."/>
            <person name="Lipzen A."/>
            <person name="Aerts A."/>
            <person name="Barry K."/>
            <person name="Henrissat B."/>
            <person name="Blanchette R."/>
            <person name="Grigoriev I."/>
            <person name="Cullen D."/>
        </authorList>
    </citation>
    <scope>NUCLEOTIDE SEQUENCE [LARGE SCALE GENOMIC DNA]</scope>
    <source>
        <strain evidence="2 3">MAD-698-R-SB12</strain>
    </source>
</reference>
<gene>
    <name evidence="2" type="ORF">POSPLADRAFT_1139761</name>
</gene>
<accession>A0A1X6N509</accession>
<feature type="transmembrane region" description="Helical" evidence="1">
    <location>
        <begin position="12"/>
        <end position="28"/>
    </location>
</feature>
<evidence type="ECO:0000256" key="1">
    <source>
        <dbReference type="SAM" id="Phobius"/>
    </source>
</evidence>
<dbReference type="GeneID" id="36330032"/>
<dbReference type="OrthoDB" id="2153661at2759"/>
<proteinExistence type="predicted"/>
<dbReference type="Gene3D" id="1.20.1250.20">
    <property type="entry name" value="MFS general substrate transporter like domains"/>
    <property type="match status" value="1"/>
</dbReference>
<dbReference type="SUPFAM" id="SSF103473">
    <property type="entry name" value="MFS general substrate transporter"/>
    <property type="match status" value="1"/>
</dbReference>
<dbReference type="InterPro" id="IPR036259">
    <property type="entry name" value="MFS_trans_sf"/>
</dbReference>